<protein>
    <submittedName>
        <fullName evidence="6">Bifunctional (P)ppGpp synthetase/guanosine-3',5'-bis(Diphosphate) 3'-pyrophosphohydrolase</fullName>
    </submittedName>
</protein>
<dbReference type="Pfam" id="PF02824">
    <property type="entry name" value="TGS"/>
    <property type="match status" value="1"/>
</dbReference>
<dbReference type="PROSITE" id="PS51831">
    <property type="entry name" value="HD"/>
    <property type="match status" value="1"/>
</dbReference>
<dbReference type="EMBL" id="JAJBZT010000003">
    <property type="protein sequence ID" value="MCB6183292.1"/>
    <property type="molecule type" value="Genomic_DNA"/>
</dbReference>
<dbReference type="InterPro" id="IPR012676">
    <property type="entry name" value="TGS-like"/>
</dbReference>
<dbReference type="NCBIfam" id="TIGR00691">
    <property type="entry name" value="spoT_relA"/>
    <property type="match status" value="1"/>
</dbReference>
<dbReference type="SUPFAM" id="SSF55021">
    <property type="entry name" value="ACT-like"/>
    <property type="match status" value="1"/>
</dbReference>
<feature type="region of interest" description="Disordered" evidence="2">
    <location>
        <begin position="1"/>
        <end position="24"/>
    </location>
</feature>
<dbReference type="SUPFAM" id="SSF81271">
    <property type="entry name" value="TGS-like"/>
    <property type="match status" value="1"/>
</dbReference>
<keyword evidence="7" id="KW-1185">Reference proteome</keyword>
<dbReference type="InterPro" id="IPR004811">
    <property type="entry name" value="RelA/Spo_fam"/>
</dbReference>
<gene>
    <name evidence="6" type="ORF">LIN78_07015</name>
</gene>
<dbReference type="CDD" id="cd01668">
    <property type="entry name" value="TGS_RSH"/>
    <property type="match status" value="1"/>
</dbReference>
<dbReference type="SMART" id="SM00471">
    <property type="entry name" value="HDc"/>
    <property type="match status" value="1"/>
</dbReference>
<dbReference type="RefSeq" id="WP_227179920.1">
    <property type="nucleotide sequence ID" value="NZ_JAJBZT010000003.1"/>
</dbReference>
<reference evidence="6" key="1">
    <citation type="submission" date="2021-10" db="EMBL/GenBank/DDBJ databases">
        <title>The complete genome sequence of Leeia sp. TBRC 13508.</title>
        <authorList>
            <person name="Charoenyingcharoen P."/>
            <person name="Yukphan P."/>
        </authorList>
    </citation>
    <scope>NUCLEOTIDE SEQUENCE</scope>
    <source>
        <strain evidence="6">TBRC 13508</strain>
    </source>
</reference>
<dbReference type="Gene3D" id="3.10.20.30">
    <property type="match status" value="1"/>
</dbReference>
<dbReference type="CDD" id="cd05399">
    <property type="entry name" value="NT_Rel-Spo_like"/>
    <property type="match status" value="1"/>
</dbReference>
<feature type="domain" description="HD" evidence="4">
    <location>
        <begin position="73"/>
        <end position="172"/>
    </location>
</feature>
<name>A0ABS8D532_9NEIS</name>
<dbReference type="InterPro" id="IPR033655">
    <property type="entry name" value="TGS_RelA/SpoT"/>
</dbReference>
<dbReference type="SUPFAM" id="SSF81301">
    <property type="entry name" value="Nucleotidyltransferase"/>
    <property type="match status" value="1"/>
</dbReference>
<evidence type="ECO:0000259" key="3">
    <source>
        <dbReference type="PROSITE" id="PS51671"/>
    </source>
</evidence>
<organism evidence="6 7">
    <name type="scientific">Leeia speluncae</name>
    <dbReference type="NCBI Taxonomy" id="2884804"/>
    <lineage>
        <taxon>Bacteria</taxon>
        <taxon>Pseudomonadati</taxon>
        <taxon>Pseudomonadota</taxon>
        <taxon>Betaproteobacteria</taxon>
        <taxon>Neisseriales</taxon>
        <taxon>Leeiaceae</taxon>
        <taxon>Leeia</taxon>
    </lineage>
</organism>
<comment type="caution">
    <text evidence="6">The sequence shown here is derived from an EMBL/GenBank/DDBJ whole genome shotgun (WGS) entry which is preliminary data.</text>
</comment>
<evidence type="ECO:0000256" key="1">
    <source>
        <dbReference type="RuleBase" id="RU003847"/>
    </source>
</evidence>
<sequence length="733" mass="82717">MDGAAIPLSTDAVGSGKVESAPASPHEQLEQSLELFFSKLKYLPQPDIDLLEAAYRFSEVAHEGQYRKSGEPYISHPLAVATILADWHLDPQVLMAALLHDVVEDTAVTKEELQELFGKPVAELVDGLSKLEKIEFQSHEEAQAENFRKMLLAMARDIRIILIKIADRLHNMQTLDAMRADKQRRIARETMDIYAPIANRIGLNAVYQSLQDLSFRYLHPNRYQVLSKAVKAARGNRRQLIDKILAALQTKLESAKLKFSVSGREKNLFSIYKKMQEKHLTFSEVLDIYGFRVVVEDEPSCYLTLGALHALYKPIPGKFKDYIAIPKANGYQSLHTTLFGPYGTPIEVQIRTKDMHRTAEDGIASHWMYKSTDGHMNEAHQRTHKWLQRLLDIQSESGDAAEFLEHIKVDLFPDEVYVFTPKGRILALPQGATPIDFAYAVHTDIGTHCVAARINYELMPLRTRLRSGDRVEIVTDNQAFPNPSWLSFVSTGKARSQIRHYLKTMQYNESVALGESLLEQAFDVLAPTRGDHPPEMWDRYLKEIGSKSKDEVLADIGLGKKLSMVVARALLKLSGIEAADMSGLPAIQLRGWESSALHYGKCCYPLPGDKIVGLVTKGQGLVVHMSDCHHVTNPEVNPENLVEIDWDPPSDKQYDVGLDVIAVNDRGVLAQVAAVVSDHNANIVNVHLEEFDQRPNFTYIRFLLQVQNRAQLEDIIRNLHAMQIVESIRRRRN</sequence>
<dbReference type="SUPFAM" id="SSF109604">
    <property type="entry name" value="HD-domain/PDEase-like"/>
    <property type="match status" value="1"/>
</dbReference>
<dbReference type="CDD" id="cd04876">
    <property type="entry name" value="ACT_RelA-SpoT"/>
    <property type="match status" value="1"/>
</dbReference>
<dbReference type="InterPro" id="IPR043519">
    <property type="entry name" value="NT_sf"/>
</dbReference>
<dbReference type="InterPro" id="IPR004095">
    <property type="entry name" value="TGS"/>
</dbReference>
<feature type="domain" description="ACT" evidence="3">
    <location>
        <begin position="657"/>
        <end position="733"/>
    </location>
</feature>
<evidence type="ECO:0000313" key="6">
    <source>
        <dbReference type="EMBL" id="MCB6183292.1"/>
    </source>
</evidence>
<dbReference type="PANTHER" id="PTHR21262:SF36">
    <property type="entry name" value="BIFUNCTIONAL (P)PPGPP SYNTHASE_HYDROLASE SPOT"/>
    <property type="match status" value="1"/>
</dbReference>
<dbReference type="InterPro" id="IPR012675">
    <property type="entry name" value="Beta-grasp_dom_sf"/>
</dbReference>
<dbReference type="Pfam" id="PF13328">
    <property type="entry name" value="HD_4"/>
    <property type="match status" value="1"/>
</dbReference>
<comment type="similarity">
    <text evidence="1">Belongs to the relA/spoT family.</text>
</comment>
<dbReference type="InterPro" id="IPR007685">
    <property type="entry name" value="RelA_SpoT"/>
</dbReference>
<dbReference type="Proteomes" id="UP001165395">
    <property type="component" value="Unassembled WGS sequence"/>
</dbReference>
<dbReference type="InterPro" id="IPR045600">
    <property type="entry name" value="RelA/SpoT_AH_RIS"/>
</dbReference>
<feature type="domain" description="TGS" evidence="5">
    <location>
        <begin position="414"/>
        <end position="475"/>
    </location>
</feature>
<dbReference type="InterPro" id="IPR045865">
    <property type="entry name" value="ACT-like_dom_sf"/>
</dbReference>
<dbReference type="Pfam" id="PF19296">
    <property type="entry name" value="RelA_AH_RIS"/>
    <property type="match status" value="1"/>
</dbReference>
<dbReference type="Gene3D" id="3.30.70.260">
    <property type="match status" value="1"/>
</dbReference>
<proteinExistence type="inferred from homology"/>
<dbReference type="SMART" id="SM00954">
    <property type="entry name" value="RelA_SpoT"/>
    <property type="match status" value="1"/>
</dbReference>
<dbReference type="Pfam" id="PF04607">
    <property type="entry name" value="RelA_SpoT"/>
    <property type="match status" value="1"/>
</dbReference>
<evidence type="ECO:0000259" key="4">
    <source>
        <dbReference type="PROSITE" id="PS51831"/>
    </source>
</evidence>
<dbReference type="PANTHER" id="PTHR21262">
    <property type="entry name" value="GUANOSINE-3',5'-BIS DIPHOSPHATE 3'-PYROPHOSPHOHYDROLASE"/>
    <property type="match status" value="1"/>
</dbReference>
<dbReference type="InterPro" id="IPR002912">
    <property type="entry name" value="ACT_dom"/>
</dbReference>
<dbReference type="PROSITE" id="PS51671">
    <property type="entry name" value="ACT"/>
    <property type="match status" value="1"/>
</dbReference>
<dbReference type="InterPro" id="IPR006674">
    <property type="entry name" value="HD_domain"/>
</dbReference>
<evidence type="ECO:0000256" key="2">
    <source>
        <dbReference type="SAM" id="MobiDB-lite"/>
    </source>
</evidence>
<evidence type="ECO:0000313" key="7">
    <source>
        <dbReference type="Proteomes" id="UP001165395"/>
    </source>
</evidence>
<dbReference type="Gene3D" id="1.10.3210.10">
    <property type="entry name" value="Hypothetical protein af1432"/>
    <property type="match status" value="1"/>
</dbReference>
<dbReference type="CDD" id="cd00077">
    <property type="entry name" value="HDc"/>
    <property type="match status" value="1"/>
</dbReference>
<dbReference type="Pfam" id="PF13291">
    <property type="entry name" value="ACT_4"/>
    <property type="match status" value="1"/>
</dbReference>
<comment type="function">
    <text evidence="1">In eubacteria ppGpp (guanosine 3'-diphosphate 5'-diphosphate) is a mediator of the stringent response that coordinates a variety of cellular activities in response to changes in nutritional abundance.</text>
</comment>
<dbReference type="Gene3D" id="3.30.460.10">
    <property type="entry name" value="Beta Polymerase, domain 2"/>
    <property type="match status" value="1"/>
</dbReference>
<dbReference type="InterPro" id="IPR003607">
    <property type="entry name" value="HD/PDEase_dom"/>
</dbReference>
<evidence type="ECO:0000259" key="5">
    <source>
        <dbReference type="PROSITE" id="PS51880"/>
    </source>
</evidence>
<accession>A0ABS8D532</accession>
<dbReference type="PROSITE" id="PS51880">
    <property type="entry name" value="TGS"/>
    <property type="match status" value="1"/>
</dbReference>